<evidence type="ECO:0000256" key="4">
    <source>
        <dbReference type="ARBA" id="ARBA00005259"/>
    </source>
</evidence>
<feature type="active site" description="Proton donor" evidence="10">
    <location>
        <position position="57"/>
    </location>
</feature>
<dbReference type="GO" id="GO:0009231">
    <property type="term" value="P:riboflavin biosynthetic process"/>
    <property type="evidence" value="ECO:0007669"/>
    <property type="project" value="UniProtKB-UniPathway"/>
</dbReference>
<comment type="similarity">
    <text evidence="4 9">In the N-terminal section; belongs to the cytidine and deoxycytidylate deaminase family.</text>
</comment>
<feature type="binding site" evidence="12">
    <location>
        <position position="55"/>
    </location>
    <ligand>
        <name>Zn(2+)</name>
        <dbReference type="ChEBI" id="CHEBI:29105"/>
        <note>catalytic</note>
    </ligand>
</feature>
<evidence type="ECO:0000256" key="6">
    <source>
        <dbReference type="ARBA" id="ARBA00022857"/>
    </source>
</evidence>
<dbReference type="RefSeq" id="WP_021828661.1">
    <property type="nucleotide sequence ID" value="NZ_CP015840.1"/>
</dbReference>
<dbReference type="CDD" id="cd01284">
    <property type="entry name" value="Riboflavin_deaminase-reductase"/>
    <property type="match status" value="1"/>
</dbReference>
<dbReference type="InterPro" id="IPR050765">
    <property type="entry name" value="Riboflavin_Biosynth_HTPR"/>
</dbReference>
<dbReference type="NCBIfam" id="TIGR00326">
    <property type="entry name" value="eubact_ribD"/>
    <property type="match status" value="1"/>
</dbReference>
<dbReference type="Pfam" id="PF00383">
    <property type="entry name" value="dCMP_cyt_deam_1"/>
    <property type="match status" value="1"/>
</dbReference>
<dbReference type="eggNOG" id="COG1985">
    <property type="taxonomic scope" value="Bacteria"/>
</dbReference>
<feature type="binding site" evidence="11">
    <location>
        <position position="205"/>
    </location>
    <ligand>
        <name>NADP(+)</name>
        <dbReference type="ChEBI" id="CHEBI:58349"/>
    </ligand>
</feature>
<dbReference type="PANTHER" id="PTHR38011">
    <property type="entry name" value="DIHYDROFOLATE REDUCTASE FAMILY PROTEIN (AFU_ORTHOLOGUE AFUA_8G06820)"/>
    <property type="match status" value="1"/>
</dbReference>
<dbReference type="EMBL" id="CP015840">
    <property type="protein sequence ID" value="ANG65961.1"/>
    <property type="molecule type" value="Genomic_DNA"/>
</dbReference>
<sequence length="367" mass="40774">MEDFSEQQLFFMRRAIALGEMGRISAPPNPWVGCVIVKNAKIIGEGYHKGPGQPHAEREAFYSSKVSVEGGDVYVTLEPCCHYGNTPPCVDLLIQHKVRRVYVALVDPDPRVSGKGMAALRKAGILVYEGLGKEEAALSLQPYLHQRRQRSSWILIKTASTLDGQVADAKGKSQWITCLEARRDVGKLRAASQAIVVGSQTVIQDNPWLTARTESGELYARQPKRIVLDSVGRVSPQARIFHKPESALYVTTTLCPLKHRENFQNQGIDIFVTQPWEGKVHLLELSQYLSNQNILQVMIEGGPTLQTAYIKANLAHAIVLYIGGKILGDQRKNIFGDLGLQLSSSRKLLLKSSEILGNSLKTFWEFV</sequence>
<evidence type="ECO:0000256" key="10">
    <source>
        <dbReference type="PIRSR" id="PIRSR006769-1"/>
    </source>
</evidence>
<dbReference type="InterPro" id="IPR002734">
    <property type="entry name" value="RibDG_C"/>
</dbReference>
<comment type="pathway">
    <text evidence="2 9">Cofactor biosynthesis; riboflavin biosynthesis; 5-amino-6-(D-ribitylamino)uracil from GTP: step 2/4.</text>
</comment>
<dbReference type="GeneID" id="81477942"/>
<evidence type="ECO:0000313" key="15">
    <source>
        <dbReference type="Proteomes" id="UP000019147"/>
    </source>
</evidence>
<feature type="binding site" evidence="11">
    <location>
        <position position="189"/>
    </location>
    <ligand>
        <name>substrate</name>
    </ligand>
</feature>
<gene>
    <name evidence="14" type="ORF">M787_001315</name>
</gene>
<comment type="catalytic activity">
    <reaction evidence="9">
        <text>5-amino-6-(5-phospho-D-ribitylamino)uracil + NADP(+) = 5-amino-6-(5-phospho-D-ribosylamino)uracil + NADPH + H(+)</text>
        <dbReference type="Rhea" id="RHEA:17845"/>
        <dbReference type="ChEBI" id="CHEBI:15378"/>
        <dbReference type="ChEBI" id="CHEBI:57783"/>
        <dbReference type="ChEBI" id="CHEBI:58349"/>
        <dbReference type="ChEBI" id="CHEBI:58421"/>
        <dbReference type="ChEBI" id="CHEBI:58453"/>
        <dbReference type="EC" id="1.1.1.193"/>
    </reaction>
</comment>
<dbReference type="Proteomes" id="UP000019147">
    <property type="component" value="Chromosome"/>
</dbReference>
<dbReference type="EC" id="3.5.4.26" evidence="9"/>
<keyword evidence="9 12" id="KW-0862">Zinc</keyword>
<dbReference type="AlphaFoldDB" id="A0A173DYH2"/>
<dbReference type="STRING" id="1143323.M787_001315"/>
<feature type="binding site" evidence="11">
    <location>
        <position position="230"/>
    </location>
    <ligand>
        <name>NADP(+)</name>
        <dbReference type="ChEBI" id="CHEBI:58349"/>
    </ligand>
</feature>
<dbReference type="UniPathway" id="UPA00275">
    <property type="reaction ID" value="UER00401"/>
</dbReference>
<dbReference type="InterPro" id="IPR004794">
    <property type="entry name" value="Eubact_RibD"/>
</dbReference>
<keyword evidence="6 9" id="KW-0521">NADP</keyword>
<comment type="catalytic activity">
    <reaction evidence="9">
        <text>2,5-diamino-6-hydroxy-4-(5-phosphoribosylamino)-pyrimidine + H2O + H(+) = 5-amino-6-(5-phospho-D-ribosylamino)uracil + NH4(+)</text>
        <dbReference type="Rhea" id="RHEA:21868"/>
        <dbReference type="ChEBI" id="CHEBI:15377"/>
        <dbReference type="ChEBI" id="CHEBI:15378"/>
        <dbReference type="ChEBI" id="CHEBI:28938"/>
        <dbReference type="ChEBI" id="CHEBI:58453"/>
        <dbReference type="ChEBI" id="CHEBI:58614"/>
        <dbReference type="EC" id="3.5.4.26"/>
    </reaction>
</comment>
<dbReference type="eggNOG" id="COG0117">
    <property type="taxonomic scope" value="Bacteria"/>
</dbReference>
<evidence type="ECO:0000256" key="11">
    <source>
        <dbReference type="PIRSR" id="PIRSR006769-2"/>
    </source>
</evidence>
<dbReference type="Gene3D" id="3.40.140.10">
    <property type="entry name" value="Cytidine Deaminase, domain 2"/>
    <property type="match status" value="1"/>
</dbReference>
<dbReference type="NCBIfam" id="TIGR00227">
    <property type="entry name" value="ribD_Cterm"/>
    <property type="match status" value="1"/>
</dbReference>
<keyword evidence="9" id="KW-0378">Hydrolase</keyword>
<evidence type="ECO:0000259" key="13">
    <source>
        <dbReference type="PROSITE" id="PS51747"/>
    </source>
</evidence>
<dbReference type="InterPro" id="IPR002125">
    <property type="entry name" value="CMP_dCMP_dom"/>
</dbReference>
<feature type="binding site" evidence="11">
    <location>
        <position position="201"/>
    </location>
    <ligand>
        <name>NADP(+)</name>
        <dbReference type="ChEBI" id="CHEBI:58349"/>
    </ligand>
</feature>
<feature type="domain" description="CMP/dCMP-type deaminase" evidence="13">
    <location>
        <begin position="6"/>
        <end position="128"/>
    </location>
</feature>
<comment type="cofactor">
    <cofactor evidence="9 12">
        <name>Zn(2+)</name>
        <dbReference type="ChEBI" id="CHEBI:29105"/>
    </cofactor>
    <text evidence="9 12">Binds 1 zinc ion.</text>
</comment>
<evidence type="ECO:0000256" key="2">
    <source>
        <dbReference type="ARBA" id="ARBA00004882"/>
    </source>
</evidence>
<evidence type="ECO:0000256" key="8">
    <source>
        <dbReference type="ARBA" id="ARBA00023268"/>
    </source>
</evidence>
<feature type="binding site" evidence="11">
    <location>
        <position position="173"/>
    </location>
    <ligand>
        <name>substrate</name>
    </ligand>
</feature>
<name>A0A173DYH2_9CHLA</name>
<proteinExistence type="inferred from homology"/>
<dbReference type="GO" id="GO:0008703">
    <property type="term" value="F:5-amino-6-(5-phosphoribosylamino)uracil reductase activity"/>
    <property type="evidence" value="ECO:0007669"/>
    <property type="project" value="UniProtKB-EC"/>
</dbReference>
<dbReference type="PROSITE" id="PS51747">
    <property type="entry name" value="CYT_DCMP_DEAMINASES_2"/>
    <property type="match status" value="1"/>
</dbReference>
<evidence type="ECO:0000256" key="12">
    <source>
        <dbReference type="PIRSR" id="PIRSR006769-3"/>
    </source>
</evidence>
<feature type="binding site" evidence="12">
    <location>
        <position position="80"/>
    </location>
    <ligand>
        <name>Zn(2+)</name>
        <dbReference type="ChEBI" id="CHEBI:29105"/>
        <note>catalytic</note>
    </ligand>
</feature>
<accession>A0A173DYH2</accession>
<dbReference type="OrthoDB" id="9800865at2"/>
<dbReference type="SUPFAM" id="SSF53597">
    <property type="entry name" value="Dihydrofolate reductase-like"/>
    <property type="match status" value="1"/>
</dbReference>
<evidence type="ECO:0000256" key="3">
    <source>
        <dbReference type="ARBA" id="ARBA00004910"/>
    </source>
</evidence>
<keyword evidence="9" id="KW-0686">Riboflavin biosynthesis</keyword>
<evidence type="ECO:0000256" key="5">
    <source>
        <dbReference type="ARBA" id="ARBA00007417"/>
    </source>
</evidence>
<keyword evidence="9 12" id="KW-0479">Metal-binding</keyword>
<dbReference type="KEGG" id="cgz:M787_001315"/>
<evidence type="ECO:0000313" key="14">
    <source>
        <dbReference type="EMBL" id="ANG65961.1"/>
    </source>
</evidence>
<dbReference type="PIRSF" id="PIRSF006769">
    <property type="entry name" value="RibD"/>
    <property type="match status" value="1"/>
</dbReference>
<dbReference type="SUPFAM" id="SSF53927">
    <property type="entry name" value="Cytidine deaminase-like"/>
    <property type="match status" value="1"/>
</dbReference>
<dbReference type="EC" id="1.1.1.193" evidence="9"/>
<dbReference type="InterPro" id="IPR024072">
    <property type="entry name" value="DHFR-like_dom_sf"/>
</dbReference>
<feature type="binding site" evidence="12">
    <location>
        <position position="89"/>
    </location>
    <ligand>
        <name>Zn(2+)</name>
        <dbReference type="ChEBI" id="CHEBI:29105"/>
        <note>catalytic</note>
    </ligand>
</feature>
<dbReference type="Gene3D" id="3.40.430.10">
    <property type="entry name" value="Dihydrofolate Reductase, subunit A"/>
    <property type="match status" value="1"/>
</dbReference>
<feature type="binding site" evidence="11">
    <location>
        <position position="300"/>
    </location>
    <ligand>
        <name>substrate</name>
    </ligand>
</feature>
<dbReference type="InterPro" id="IPR011549">
    <property type="entry name" value="RibD_C"/>
</dbReference>
<evidence type="ECO:0000256" key="7">
    <source>
        <dbReference type="ARBA" id="ARBA00023002"/>
    </source>
</evidence>
<comment type="function">
    <text evidence="1 9">Converts 2,5-diamino-6-(ribosylamino)-4(3h)-pyrimidinone 5'-phosphate into 5-amino-6-(ribosylamino)-2,4(1h,3h)-pyrimidinedione 5'-phosphate.</text>
</comment>
<keyword evidence="7 9" id="KW-0560">Oxidoreductase</keyword>
<feature type="binding site" evidence="11">
    <location>
        <position position="209"/>
    </location>
    <ligand>
        <name>substrate</name>
    </ligand>
</feature>
<feature type="binding site" evidence="11">
    <location>
        <begin position="302"/>
        <end position="308"/>
    </location>
    <ligand>
        <name>NADP(+)</name>
        <dbReference type="ChEBI" id="CHEBI:58349"/>
    </ligand>
</feature>
<keyword evidence="8" id="KW-0511">Multifunctional enzyme</keyword>
<evidence type="ECO:0000256" key="1">
    <source>
        <dbReference type="ARBA" id="ARBA00002151"/>
    </source>
</evidence>
<organism evidence="14 15">
    <name type="scientific">Chlamydia gallinacea 08-1274/3</name>
    <dbReference type="NCBI Taxonomy" id="1143323"/>
    <lineage>
        <taxon>Bacteria</taxon>
        <taxon>Pseudomonadati</taxon>
        <taxon>Chlamydiota</taxon>
        <taxon>Chlamydiia</taxon>
        <taxon>Chlamydiales</taxon>
        <taxon>Chlamydiaceae</taxon>
        <taxon>Chlamydia/Chlamydophila group</taxon>
        <taxon>Chlamydia</taxon>
    </lineage>
</organism>
<dbReference type="GO" id="GO:0050661">
    <property type="term" value="F:NADP binding"/>
    <property type="evidence" value="ECO:0007669"/>
    <property type="project" value="InterPro"/>
</dbReference>
<protein>
    <recommendedName>
        <fullName evidence="9">Riboflavin biosynthesis protein RibD</fullName>
    </recommendedName>
    <domain>
        <recommendedName>
            <fullName evidence="9">Diaminohydroxyphosphoribosylaminopyrimidine deaminase</fullName>
            <shortName evidence="9">DRAP deaminase</shortName>
            <ecNumber evidence="9">3.5.4.26</ecNumber>
        </recommendedName>
        <alternativeName>
            <fullName evidence="9">Riboflavin-specific deaminase</fullName>
        </alternativeName>
    </domain>
    <domain>
        <recommendedName>
            <fullName evidence="9">5-amino-6-(5-phosphoribosylamino)uracil reductase</fullName>
            <ecNumber evidence="9">1.1.1.193</ecNumber>
        </recommendedName>
        <alternativeName>
            <fullName evidence="9">HTP reductase</fullName>
        </alternativeName>
    </domain>
</protein>
<dbReference type="GO" id="GO:0008835">
    <property type="term" value="F:diaminohydroxyphosphoribosylaminopyrimidine deaminase activity"/>
    <property type="evidence" value="ECO:0007669"/>
    <property type="project" value="UniProtKB-EC"/>
</dbReference>
<evidence type="ECO:0000256" key="9">
    <source>
        <dbReference type="PIRNR" id="PIRNR006769"/>
    </source>
</evidence>
<dbReference type="Pfam" id="PF01872">
    <property type="entry name" value="RibD_C"/>
    <property type="match status" value="1"/>
</dbReference>
<comment type="similarity">
    <text evidence="5 9">In the C-terminal section; belongs to the HTP reductase family.</text>
</comment>
<comment type="pathway">
    <text evidence="3 9">Cofactor biosynthesis; riboflavin biosynthesis; 5-amino-6-(D-ribitylamino)uracil from GTP: step 3/4.</text>
</comment>
<dbReference type="GO" id="GO:0046872">
    <property type="term" value="F:metal ion binding"/>
    <property type="evidence" value="ECO:0007669"/>
    <property type="project" value="UniProtKB-KW"/>
</dbReference>
<feature type="binding site" evidence="11">
    <location>
        <position position="175"/>
    </location>
    <ligand>
        <name>NADP(+)</name>
        <dbReference type="ChEBI" id="CHEBI:58349"/>
    </ligand>
</feature>
<feature type="binding site" evidence="11">
    <location>
        <position position="159"/>
    </location>
    <ligand>
        <name>NADP(+)</name>
        <dbReference type="ChEBI" id="CHEBI:58349"/>
    </ligand>
</feature>
<feature type="binding site" evidence="11">
    <location>
        <position position="212"/>
    </location>
    <ligand>
        <name>substrate</name>
    </ligand>
</feature>
<dbReference type="InterPro" id="IPR016193">
    <property type="entry name" value="Cytidine_deaminase-like"/>
</dbReference>
<dbReference type="PANTHER" id="PTHR38011:SF7">
    <property type="entry name" value="2,5-DIAMINO-6-RIBOSYLAMINO-4(3H)-PYRIMIDINONE 5'-PHOSPHATE REDUCTASE"/>
    <property type="match status" value="1"/>
</dbReference>
<reference evidence="14 15" key="1">
    <citation type="journal article" date="2014" name="Syst. Appl. Microbiol.">
        <title>Evidence for the existence of two new members of the family Chlamydiaceae and proposal of Chlamydia avium sp. nov. and Chlamydia gallinacea sp. nov.</title>
        <authorList>
            <person name="Sachse K."/>
            <person name="Laroucau K."/>
            <person name="Riege K."/>
            <person name="Wehner S."/>
            <person name="Dilcher M."/>
            <person name="Creasy H.H."/>
            <person name="Weidmann M."/>
            <person name="Myers G."/>
            <person name="Vorimore F."/>
            <person name="Vicari N."/>
            <person name="Magnino S."/>
            <person name="Liebler-Tenorio E."/>
            <person name="Ruettger A."/>
            <person name="Bavoil P.M."/>
            <person name="Hufert F.T."/>
            <person name="Rossello-Mora R."/>
            <person name="Marz M."/>
        </authorList>
    </citation>
    <scope>NUCLEOTIDE SEQUENCE [LARGE SCALE GENOMIC DNA]</scope>
    <source>
        <strain evidence="14 15">08-1274/3</strain>
    </source>
</reference>